<keyword evidence="4 9" id="KW-0732">Signal</keyword>
<dbReference type="Gene3D" id="1.20.58.1040">
    <property type="match status" value="1"/>
</dbReference>
<comment type="subcellular location">
    <subcellularLocation>
        <location evidence="1">Cell membrane</location>
        <topology evidence="1">Lipid-anchor</topology>
        <topology evidence="1">GPI-anchor</topology>
    </subcellularLocation>
</comment>
<feature type="domain" description="X8" evidence="10">
    <location>
        <begin position="28"/>
        <end position="113"/>
    </location>
</feature>
<evidence type="ECO:0000256" key="9">
    <source>
        <dbReference type="SAM" id="SignalP"/>
    </source>
</evidence>
<name>A0A4Y1R6Z0_PRUDU</name>
<dbReference type="PANTHER" id="PTHR31044:SF35">
    <property type="entry name" value="GLUCAN ENDO-1,3-BETA-GLUCOSIDASE 4-LIKE"/>
    <property type="match status" value="1"/>
</dbReference>
<evidence type="ECO:0000256" key="7">
    <source>
        <dbReference type="ARBA" id="ARBA00023180"/>
    </source>
</evidence>
<protein>
    <submittedName>
        <fullName evidence="11">Carbohydrate-binding X8 domain superfamily protein</fullName>
    </submittedName>
</protein>
<dbReference type="InterPro" id="IPR044788">
    <property type="entry name" value="X8_dom_prot"/>
</dbReference>
<evidence type="ECO:0000256" key="8">
    <source>
        <dbReference type="ARBA" id="ARBA00023288"/>
    </source>
</evidence>
<evidence type="ECO:0000256" key="1">
    <source>
        <dbReference type="ARBA" id="ARBA00004609"/>
    </source>
</evidence>
<feature type="chain" id="PRO_5021503215" evidence="9">
    <location>
        <begin position="25"/>
        <end position="277"/>
    </location>
</feature>
<dbReference type="AlphaFoldDB" id="A0A4Y1R6Z0"/>
<sequence length="277" mass="30812">MSTVLIWLILDLLCLSLAPHKSGAEFEQWCVADEQTPDDELQAAMDWACGGGGADCSKIQVNQPCYFPNTVKDHASYAFNSYFQKFKHKGGSCYFKAAALITELDPIILYFSFPSPQVHHHKTDVMPVAVGEYNMVRPLFECTFQSSDILSQRLSFCEFSCGIWGSSTRLFHETCYLWEQISPREYSPKIPSSSPPLFLLAKQIGVKGPHPGVLAKGPLMPKLGRVIQGKPGGRSIVWWPEPREFRRTSSLCVTSIYSGLGEVDVLCGVVGEVPHYP</sequence>
<dbReference type="GO" id="GO:0005886">
    <property type="term" value="C:plasma membrane"/>
    <property type="evidence" value="ECO:0007669"/>
    <property type="project" value="UniProtKB-SubCell"/>
</dbReference>
<dbReference type="GO" id="GO:0009506">
    <property type="term" value="C:plasmodesma"/>
    <property type="evidence" value="ECO:0007669"/>
    <property type="project" value="UniProtKB-ARBA"/>
</dbReference>
<reference evidence="11" key="1">
    <citation type="journal article" date="2019" name="Science">
        <title>Mutation of a bHLH transcription factor allowed almond domestication.</title>
        <authorList>
            <person name="Sanchez-Perez R."/>
            <person name="Pavan S."/>
            <person name="Mazzeo R."/>
            <person name="Moldovan C."/>
            <person name="Aiese Cigliano R."/>
            <person name="Del Cueto J."/>
            <person name="Ricciardi F."/>
            <person name="Lotti C."/>
            <person name="Ricciardi L."/>
            <person name="Dicenta F."/>
            <person name="Lopez-Marques R.L."/>
            <person name="Lindberg Moller B."/>
        </authorList>
    </citation>
    <scope>NUCLEOTIDE SEQUENCE</scope>
</reference>
<keyword evidence="3" id="KW-0336">GPI-anchor</keyword>
<dbReference type="EMBL" id="AP019299">
    <property type="protein sequence ID" value="BBG99913.1"/>
    <property type="molecule type" value="Genomic_DNA"/>
</dbReference>
<keyword evidence="2" id="KW-1003">Cell membrane</keyword>
<keyword evidence="8" id="KW-0449">Lipoprotein</keyword>
<dbReference type="SMART" id="SM00768">
    <property type="entry name" value="X8"/>
    <property type="match status" value="1"/>
</dbReference>
<evidence type="ECO:0000256" key="6">
    <source>
        <dbReference type="ARBA" id="ARBA00023157"/>
    </source>
</evidence>
<dbReference type="Pfam" id="PF07983">
    <property type="entry name" value="X8"/>
    <property type="match status" value="1"/>
</dbReference>
<dbReference type="PANTHER" id="PTHR31044">
    <property type="entry name" value="BETA-1,3 GLUCANASE"/>
    <property type="match status" value="1"/>
</dbReference>
<dbReference type="GO" id="GO:0098552">
    <property type="term" value="C:side of membrane"/>
    <property type="evidence" value="ECO:0007669"/>
    <property type="project" value="UniProtKB-KW"/>
</dbReference>
<evidence type="ECO:0000256" key="2">
    <source>
        <dbReference type="ARBA" id="ARBA00022475"/>
    </source>
</evidence>
<evidence type="ECO:0000256" key="5">
    <source>
        <dbReference type="ARBA" id="ARBA00023136"/>
    </source>
</evidence>
<accession>A0A4Y1R6Z0</accession>
<dbReference type="InterPro" id="IPR012946">
    <property type="entry name" value="X8"/>
</dbReference>
<keyword evidence="6" id="KW-1015">Disulfide bond</keyword>
<keyword evidence="5" id="KW-0472">Membrane</keyword>
<evidence type="ECO:0000256" key="3">
    <source>
        <dbReference type="ARBA" id="ARBA00022622"/>
    </source>
</evidence>
<evidence type="ECO:0000256" key="4">
    <source>
        <dbReference type="ARBA" id="ARBA00022729"/>
    </source>
</evidence>
<organism evidence="11">
    <name type="scientific">Prunus dulcis</name>
    <name type="common">Almond</name>
    <name type="synonym">Amygdalus dulcis</name>
    <dbReference type="NCBI Taxonomy" id="3755"/>
    <lineage>
        <taxon>Eukaryota</taxon>
        <taxon>Viridiplantae</taxon>
        <taxon>Streptophyta</taxon>
        <taxon>Embryophyta</taxon>
        <taxon>Tracheophyta</taxon>
        <taxon>Spermatophyta</taxon>
        <taxon>Magnoliopsida</taxon>
        <taxon>eudicotyledons</taxon>
        <taxon>Gunneridae</taxon>
        <taxon>Pentapetalae</taxon>
        <taxon>rosids</taxon>
        <taxon>fabids</taxon>
        <taxon>Rosales</taxon>
        <taxon>Rosaceae</taxon>
        <taxon>Amygdaloideae</taxon>
        <taxon>Amygdaleae</taxon>
        <taxon>Prunus</taxon>
    </lineage>
</organism>
<proteinExistence type="predicted"/>
<gene>
    <name evidence="11" type="ORF">Prudu_009766</name>
</gene>
<dbReference type="FunFam" id="1.20.58.1040:FF:000001">
    <property type="entry name" value="Glucan endo-1,3-beta-glucosidase 4"/>
    <property type="match status" value="1"/>
</dbReference>
<feature type="signal peptide" evidence="9">
    <location>
        <begin position="1"/>
        <end position="24"/>
    </location>
</feature>
<evidence type="ECO:0000313" key="11">
    <source>
        <dbReference type="EMBL" id="BBG99913.1"/>
    </source>
</evidence>
<keyword evidence="7" id="KW-0325">Glycoprotein</keyword>
<evidence type="ECO:0000259" key="10">
    <source>
        <dbReference type="SMART" id="SM00768"/>
    </source>
</evidence>